<accession>A0A9W5NZE6</accession>
<proteinExistence type="predicted"/>
<dbReference type="Proteomes" id="UP000006967">
    <property type="component" value="Unassembled WGS sequence"/>
</dbReference>
<organism evidence="1 2">
    <name type="scientific">Bacillus cereus VD154</name>
    <dbReference type="NCBI Taxonomy" id="1053238"/>
    <lineage>
        <taxon>Bacteria</taxon>
        <taxon>Bacillati</taxon>
        <taxon>Bacillota</taxon>
        <taxon>Bacilli</taxon>
        <taxon>Bacillales</taxon>
        <taxon>Bacillaceae</taxon>
        <taxon>Bacillus</taxon>
        <taxon>Bacillus cereus group</taxon>
    </lineage>
</organism>
<dbReference type="AlphaFoldDB" id="A0A9W5NZE6"/>
<evidence type="ECO:0000313" key="2">
    <source>
        <dbReference type="Proteomes" id="UP000006967"/>
    </source>
</evidence>
<evidence type="ECO:0000313" key="1">
    <source>
        <dbReference type="EMBL" id="EJR63035.1"/>
    </source>
</evidence>
<reference evidence="1 2" key="1">
    <citation type="submission" date="2012-04" db="EMBL/GenBank/DDBJ databases">
        <title>The Genome Sequence of Bacillus cereus VD154.</title>
        <authorList>
            <consortium name="The Broad Institute Genome Sequencing Platform"/>
            <consortium name="The Broad Institute Genome Sequencing Center for Infectious Disease"/>
            <person name="Feldgarden M."/>
            <person name="Van der Auwera G.A."/>
            <person name="Mahillon J."/>
            <person name="Duprez V."/>
            <person name="Timmery S."/>
            <person name="Mattelet C."/>
            <person name="Dierick K."/>
            <person name="Sun M."/>
            <person name="Yu Z."/>
            <person name="Zhu L."/>
            <person name="Hu X."/>
            <person name="Shank E.B."/>
            <person name="Swiecicka I."/>
            <person name="Hansen B.M."/>
            <person name="Andrup L."/>
            <person name="Young S.K."/>
            <person name="Zeng Q."/>
            <person name="Gargeya S."/>
            <person name="Fitzgerald M."/>
            <person name="Haas B."/>
            <person name="Abouelleil A."/>
            <person name="Alvarado L."/>
            <person name="Arachchi H.M."/>
            <person name="Berlin A."/>
            <person name="Chapman S.B."/>
            <person name="Goldberg J."/>
            <person name="Griggs A."/>
            <person name="Gujja S."/>
            <person name="Hansen M."/>
            <person name="Howarth C."/>
            <person name="Imamovic A."/>
            <person name="Larimer J."/>
            <person name="McCowen C."/>
            <person name="Montmayeur A."/>
            <person name="Murphy C."/>
            <person name="Neiman D."/>
            <person name="Pearson M."/>
            <person name="Priest M."/>
            <person name="Roberts A."/>
            <person name="Saif S."/>
            <person name="Shea T."/>
            <person name="Sisk P."/>
            <person name="Sykes S."/>
            <person name="Wortman J."/>
            <person name="Nusbaum C."/>
            <person name="Birren B."/>
        </authorList>
    </citation>
    <scope>NUCLEOTIDE SEQUENCE [LARGE SCALE GENOMIC DNA]</scope>
    <source>
        <strain evidence="1 2">VD154</strain>
    </source>
</reference>
<protein>
    <submittedName>
        <fullName evidence="1">Uncharacterized protein</fullName>
    </submittedName>
</protein>
<comment type="caution">
    <text evidence="1">The sequence shown here is derived from an EMBL/GenBank/DDBJ whole genome shotgun (WGS) entry which is preliminary data.</text>
</comment>
<gene>
    <name evidence="1" type="ORF">IK5_05879</name>
</gene>
<sequence length="66" mass="7592">MFSLEGINFGVNNLKYEKYILTCCMFYTKSEILFSNSYLHVMLGKSFTKNLVDKISSMNASVINHI</sequence>
<name>A0A9W5NZE6_BACCE</name>
<dbReference type="EMBL" id="AHFG01000091">
    <property type="protein sequence ID" value="EJR63035.1"/>
    <property type="molecule type" value="Genomic_DNA"/>
</dbReference>